<protein>
    <recommendedName>
        <fullName evidence="3">NACHT domain-containing protein</fullName>
    </recommendedName>
</protein>
<dbReference type="Pfam" id="PF00400">
    <property type="entry name" value="WD40"/>
    <property type="match status" value="1"/>
</dbReference>
<evidence type="ECO:0000256" key="2">
    <source>
        <dbReference type="PROSITE-ProRule" id="PRU00221"/>
    </source>
</evidence>
<organism evidence="4 5">
    <name type="scientific">Penicillium solitum</name>
    <dbReference type="NCBI Taxonomy" id="60172"/>
    <lineage>
        <taxon>Eukaryota</taxon>
        <taxon>Fungi</taxon>
        <taxon>Dikarya</taxon>
        <taxon>Ascomycota</taxon>
        <taxon>Pezizomycotina</taxon>
        <taxon>Eurotiomycetes</taxon>
        <taxon>Eurotiomycetidae</taxon>
        <taxon>Eurotiales</taxon>
        <taxon>Aspergillaceae</taxon>
        <taxon>Penicillium</taxon>
    </lineage>
</organism>
<dbReference type="InterPro" id="IPR007111">
    <property type="entry name" value="NACHT_NTPase"/>
</dbReference>
<comment type="caution">
    <text evidence="4">The sequence shown here is derived from an EMBL/GenBank/DDBJ whole genome shotgun (WGS) entry which is preliminary data.</text>
</comment>
<dbReference type="AlphaFoldDB" id="A0A1V6QM17"/>
<dbReference type="InterPro" id="IPR015943">
    <property type="entry name" value="WD40/YVTN_repeat-like_dom_sf"/>
</dbReference>
<dbReference type="PANTHER" id="PTHR10039">
    <property type="entry name" value="AMELOGENIN"/>
    <property type="match status" value="1"/>
</dbReference>
<dbReference type="PROSITE" id="PS50294">
    <property type="entry name" value="WD_REPEATS_REGION"/>
    <property type="match status" value="1"/>
</dbReference>
<gene>
    <name evidence="4" type="ORF">PENSOL_c059G01577</name>
</gene>
<dbReference type="STRING" id="60172.A0A1V6QM17"/>
<dbReference type="PROSITE" id="PS50837">
    <property type="entry name" value="NACHT"/>
    <property type="match status" value="1"/>
</dbReference>
<dbReference type="Gene3D" id="2.130.10.10">
    <property type="entry name" value="YVTN repeat-like/Quinoprotein amine dehydrogenase"/>
    <property type="match status" value="1"/>
</dbReference>
<reference evidence="5" key="1">
    <citation type="journal article" date="2017" name="Nat. Microbiol.">
        <title>Global analysis of biosynthetic gene clusters reveals vast potential of secondary metabolite production in Penicillium species.</title>
        <authorList>
            <person name="Nielsen J.C."/>
            <person name="Grijseels S."/>
            <person name="Prigent S."/>
            <person name="Ji B."/>
            <person name="Dainat J."/>
            <person name="Nielsen K.F."/>
            <person name="Frisvad J.C."/>
            <person name="Workman M."/>
            <person name="Nielsen J."/>
        </authorList>
    </citation>
    <scope>NUCLEOTIDE SEQUENCE [LARGE SCALE GENOMIC DNA]</scope>
    <source>
        <strain evidence="5">IBT 29525</strain>
    </source>
</reference>
<dbReference type="Proteomes" id="UP000191612">
    <property type="component" value="Unassembled WGS sequence"/>
</dbReference>
<dbReference type="InterPro" id="IPR001680">
    <property type="entry name" value="WD40_rpt"/>
</dbReference>
<evidence type="ECO:0000259" key="3">
    <source>
        <dbReference type="PROSITE" id="PS50837"/>
    </source>
</evidence>
<evidence type="ECO:0000313" key="4">
    <source>
        <dbReference type="EMBL" id="OQD90284.1"/>
    </source>
</evidence>
<keyword evidence="5" id="KW-1185">Reference proteome</keyword>
<keyword evidence="2" id="KW-0853">WD repeat</keyword>
<dbReference type="PROSITE" id="PS50082">
    <property type="entry name" value="WD_REPEATS_2"/>
    <property type="match status" value="1"/>
</dbReference>
<dbReference type="SUPFAM" id="SSF52540">
    <property type="entry name" value="P-loop containing nucleoside triphosphate hydrolases"/>
    <property type="match status" value="1"/>
</dbReference>
<dbReference type="InterPro" id="IPR056884">
    <property type="entry name" value="NPHP3-like_N"/>
</dbReference>
<dbReference type="SMART" id="SM00320">
    <property type="entry name" value="WD40"/>
    <property type="match status" value="2"/>
</dbReference>
<dbReference type="Gene3D" id="3.40.50.300">
    <property type="entry name" value="P-loop containing nucleotide triphosphate hydrolases"/>
    <property type="match status" value="1"/>
</dbReference>
<dbReference type="SUPFAM" id="SSF82171">
    <property type="entry name" value="DPP6 N-terminal domain-like"/>
    <property type="match status" value="1"/>
</dbReference>
<dbReference type="EMBL" id="MDYO01000059">
    <property type="protein sequence ID" value="OQD90284.1"/>
    <property type="molecule type" value="Genomic_DNA"/>
</dbReference>
<proteinExistence type="predicted"/>
<evidence type="ECO:0000256" key="1">
    <source>
        <dbReference type="ARBA" id="ARBA00022737"/>
    </source>
</evidence>
<dbReference type="PANTHER" id="PTHR10039:SF17">
    <property type="entry name" value="FUNGAL STAND N-TERMINAL GOODBYE DOMAIN-CONTAINING PROTEIN-RELATED"/>
    <property type="match status" value="1"/>
</dbReference>
<dbReference type="InterPro" id="IPR027417">
    <property type="entry name" value="P-loop_NTPase"/>
</dbReference>
<keyword evidence="1" id="KW-0677">Repeat</keyword>
<evidence type="ECO:0000313" key="5">
    <source>
        <dbReference type="Proteomes" id="UP000191612"/>
    </source>
</evidence>
<dbReference type="Pfam" id="PF24883">
    <property type="entry name" value="NPHP3_N"/>
    <property type="match status" value="1"/>
</dbReference>
<feature type="repeat" description="WD" evidence="2">
    <location>
        <begin position="744"/>
        <end position="778"/>
    </location>
</feature>
<accession>A0A1V6QM17</accession>
<feature type="domain" description="NACHT" evidence="3">
    <location>
        <begin position="86"/>
        <end position="245"/>
    </location>
</feature>
<name>A0A1V6QM17_9EURO</name>
<sequence length="1206" mass="135427">MEIPSHIKNRFGDACASGNGIAFQAGVNNGTININERARQILLPKAVYNATFDAANKEHLPSCLQGTRVEVLKEIQAWIDGDNPKKVYWLSGMAGTGKSTIALTLARTYKRTVGTKDRQRNVCLGATFFFSRGGGDLSSASKFPATIAIQLAEASGELRKLIESVIEDNPRLDSLGVRAQWEKLVIEPLSLLFQTSGNRTTLLLIVDALDECNDANDTNAIIRCLEEVTHMEGVGCRVFLTSRPDQSMRLGMNDSASAPRENFILHNIERSIINQDLQLYYRDQLCRIKATMSSEEDIISEKAIGKLVERSNGLFIHAATVCKFVREGGWLAVERLNRLVETQKSDDAELELNKMYTVVLEYSFASVTDGITPDEVEKVHQLFQRVIGAIIVMFDTMSSESLANLLGVKRESIITTLSALHSVIYVPERRSEPIRILHPSFREFLLDPNRCTNNFYSILVSDAHGRLLTRCVAYLMSQLKRNILNISKPGTKVRDVSMDRIDAQIPMELQYSSRYWWGHFQKSDDHSRKELPLLEFLEDKYLFWLECLAWPGKLGLAIEAMLNLDAILTGKSLQSGFSTSMPSNHRKSKTSSQLSTFVPDALQFLLSNKLMIEEAPLQLYVSALIFSPNSILPENPNGSETLHSWDTSTGIKVSTEKSVVKGPLLGIMPGTRYITISPRVLNSGARLVLRDARTGLDDRGIPLGPDQPIKALCRPTDGRFLLASLVGHGIIVWVLGEHKKETFLIKDSHEIKTIDFSPNGKYLISATSSNGVIIWNIEGFESKPSRLVEIYQGLLERGTNWGRLMSMTLNINRTKPIEDQFGMWVRCHDGSLLATGAHLGSTITIWDTKTGEEKFRLNAPGYLHDPQFSQSGNVLAAVGGSGVHFWETKTGQKGDILKIDGQQKYGLGNLQISGKGERVIYTRSFVLDRRVFSQFYGWELDGLRKISSFEIPVRSQKSMRIVLSPNGELYCLWSPESAVLEIGSFSSNNLRHTALRGVANLVEFMPDGKHIWILGELEEGQRQAIQIWNIEQEGLRGVYIDLPPFFPFELRELNDDQKRWSKDEKRIKYGPPYHNGFVSPDGKLLALKSPWNYKPRHQIDLFKIRDLKALFRLQLDFRTRDIQFSPSGTYLITERGNDLLPGASPSFPLLFATRSWIQEDDEDILAIPPAYQDLLRGIDGHTITFGDRFNGPLFVKLDEGMKTMTG</sequence>